<reference evidence="2 3" key="1">
    <citation type="journal article" date="2010" name="Stand. Genomic Sci.">
        <title>Complete genome sequence of Haloterrigena turkmenica type strain (4k).</title>
        <authorList>
            <person name="Saunders E."/>
            <person name="Tindall B.J."/>
            <person name="Fahnrich R."/>
            <person name="Lapidus A."/>
            <person name="Copeland A."/>
            <person name="Del Rio T.G."/>
            <person name="Lucas S."/>
            <person name="Chen F."/>
            <person name="Tice H."/>
            <person name="Cheng J.F."/>
            <person name="Han C."/>
            <person name="Detter J.C."/>
            <person name="Bruce D."/>
            <person name="Goodwin L."/>
            <person name="Chain P."/>
            <person name="Pitluck S."/>
            <person name="Pati A."/>
            <person name="Ivanova N."/>
            <person name="Mavromatis K."/>
            <person name="Chen A."/>
            <person name="Palaniappan K."/>
            <person name="Land M."/>
            <person name="Hauser L."/>
            <person name="Chang Y.J."/>
            <person name="Jeffries C.D."/>
            <person name="Brettin T."/>
            <person name="Rohde M."/>
            <person name="Goker M."/>
            <person name="Bristow J."/>
            <person name="Eisen J.A."/>
            <person name="Markowitz V."/>
            <person name="Hugenholtz P."/>
            <person name="Klenk H.P."/>
            <person name="Kyrpides N.C."/>
        </authorList>
    </citation>
    <scope>NUCLEOTIDE SEQUENCE [LARGE SCALE GENOMIC DNA]</scope>
    <source>
        <strain evidence="3">ATCC 51198 / DSM 5511 / JCM 9101 / NCIMB 13204 / VKM B-1734 / 4k</strain>
    </source>
</reference>
<dbReference type="KEGG" id="htu:Htur_3107"/>
<accession>D2RZ04</accession>
<dbReference type="HOGENOM" id="CLU_2968398_0_0_2"/>
<protein>
    <submittedName>
        <fullName evidence="2">Uncharacterized protein</fullName>
    </submittedName>
</protein>
<organism evidence="2 3">
    <name type="scientific">Haloterrigena turkmenica (strain ATCC 51198 / DSM 5511 / JCM 9101 / NCIMB 13204 / VKM B-1734 / 4k)</name>
    <name type="common">Halococcus turkmenicus</name>
    <dbReference type="NCBI Taxonomy" id="543526"/>
    <lineage>
        <taxon>Archaea</taxon>
        <taxon>Methanobacteriati</taxon>
        <taxon>Methanobacteriota</taxon>
        <taxon>Stenosarchaea group</taxon>
        <taxon>Halobacteria</taxon>
        <taxon>Halobacteriales</taxon>
        <taxon>Natrialbaceae</taxon>
        <taxon>Haloterrigena</taxon>
    </lineage>
</organism>
<dbReference type="Proteomes" id="UP000001903">
    <property type="component" value="Chromosome"/>
</dbReference>
<keyword evidence="3" id="KW-1185">Reference proteome</keyword>
<feature type="region of interest" description="Disordered" evidence="1">
    <location>
        <begin position="26"/>
        <end position="58"/>
    </location>
</feature>
<proteinExistence type="predicted"/>
<evidence type="ECO:0000256" key="1">
    <source>
        <dbReference type="SAM" id="MobiDB-lite"/>
    </source>
</evidence>
<evidence type="ECO:0000313" key="2">
    <source>
        <dbReference type="EMBL" id="ADB61972.1"/>
    </source>
</evidence>
<evidence type="ECO:0000313" key="3">
    <source>
        <dbReference type="Proteomes" id="UP000001903"/>
    </source>
</evidence>
<dbReference type="AlphaFoldDB" id="D2RZ04"/>
<name>D2RZ04_HALTV</name>
<sequence>MEPVSRQSGVLRSGNAVISAIEGKYPRVGSKDGYRTSASPSVIDDESPFDGAATEWLE</sequence>
<dbReference type="EMBL" id="CP001860">
    <property type="protein sequence ID" value="ADB61972.1"/>
    <property type="molecule type" value="Genomic_DNA"/>
</dbReference>
<gene>
    <name evidence="2" type="ordered locus">Htur_3107</name>
</gene>
<dbReference type="STRING" id="543526.Htur_3107"/>